<proteinExistence type="predicted"/>
<keyword evidence="1" id="KW-0812">Transmembrane</keyword>
<name>X1E0R6_9ZZZZ</name>
<accession>X1E0R6</accession>
<dbReference type="EMBL" id="BART01020274">
    <property type="protein sequence ID" value="GAH02258.1"/>
    <property type="molecule type" value="Genomic_DNA"/>
</dbReference>
<keyword evidence="1" id="KW-1133">Transmembrane helix</keyword>
<feature type="non-terminal residue" evidence="2">
    <location>
        <position position="1"/>
    </location>
</feature>
<evidence type="ECO:0000256" key="1">
    <source>
        <dbReference type="SAM" id="Phobius"/>
    </source>
</evidence>
<protein>
    <submittedName>
        <fullName evidence="2">Uncharacterized protein</fullName>
    </submittedName>
</protein>
<reference evidence="2" key="1">
    <citation type="journal article" date="2014" name="Front. Microbiol.">
        <title>High frequency of phylogenetically diverse reductive dehalogenase-homologous genes in deep subseafloor sedimentary metagenomes.</title>
        <authorList>
            <person name="Kawai M."/>
            <person name="Futagami T."/>
            <person name="Toyoda A."/>
            <person name="Takaki Y."/>
            <person name="Nishi S."/>
            <person name="Hori S."/>
            <person name="Arai W."/>
            <person name="Tsubouchi T."/>
            <person name="Morono Y."/>
            <person name="Uchiyama I."/>
            <person name="Ito T."/>
            <person name="Fujiyama A."/>
            <person name="Inagaki F."/>
            <person name="Takami H."/>
        </authorList>
    </citation>
    <scope>NUCLEOTIDE SEQUENCE</scope>
    <source>
        <strain evidence="2">Expedition CK06-06</strain>
    </source>
</reference>
<keyword evidence="1" id="KW-0472">Membrane</keyword>
<organism evidence="2">
    <name type="scientific">marine sediment metagenome</name>
    <dbReference type="NCBI Taxonomy" id="412755"/>
    <lineage>
        <taxon>unclassified sequences</taxon>
        <taxon>metagenomes</taxon>
        <taxon>ecological metagenomes</taxon>
    </lineage>
</organism>
<evidence type="ECO:0000313" key="2">
    <source>
        <dbReference type="EMBL" id="GAH02258.1"/>
    </source>
</evidence>
<dbReference type="AlphaFoldDB" id="X1E0R6"/>
<feature type="transmembrane region" description="Helical" evidence="1">
    <location>
        <begin position="104"/>
        <end position="122"/>
    </location>
</feature>
<comment type="caution">
    <text evidence="2">The sequence shown here is derived from an EMBL/GenBank/DDBJ whole genome shotgun (WGS) entry which is preliminary data.</text>
</comment>
<gene>
    <name evidence="2" type="ORF">S01H4_37699</name>
</gene>
<sequence length="126" mass="14464">YMLGSDYLEVLQVGPEDYRPILPISYTEHVVEVIDKTKPKKNKDGNLIKDEQGNQIYETYQQKEAIVDIKTETGWDKAWKTSWDSAAKKAYSINTFFTQYQTPLSIGIVIVCCFVGFSILWMRIGA</sequence>